<reference evidence="2" key="1">
    <citation type="submission" date="2022-08" db="EMBL/GenBank/DDBJ databases">
        <authorList>
            <consortium name="DOE Joint Genome Institute"/>
            <person name="Min B."/>
            <person name="Riley R."/>
            <person name="Sierra-Patev S."/>
            <person name="Naranjo-Ortiz M."/>
            <person name="Looney B."/>
            <person name="Konkel Z."/>
            <person name="Slot J.C."/>
            <person name="Sakamoto Y."/>
            <person name="Steenwyk J.L."/>
            <person name="Rokas A."/>
            <person name="Carro J."/>
            <person name="Camarero S."/>
            <person name="Ferreira P."/>
            <person name="Molpeceres G."/>
            <person name="Ruiz-Duenas F.J."/>
            <person name="Serrano A."/>
            <person name="Henrissat B."/>
            <person name="Drula E."/>
            <person name="Hughes K.W."/>
            <person name="Mata J.L."/>
            <person name="Ishikawa N.K."/>
            <person name="Vargas-Isla R."/>
            <person name="Ushijima S."/>
            <person name="Smith C.A."/>
            <person name="Ahrendt S."/>
            <person name="Andreopoulos W."/>
            <person name="He G."/>
            <person name="Labutti K."/>
            <person name="Lipzen A."/>
            <person name="Ng V."/>
            <person name="Sandor L."/>
            <person name="Barry K."/>
            <person name="Martinez A.T."/>
            <person name="Xiao Y."/>
            <person name="Gibbons J.G."/>
            <person name="Terashima K."/>
            <person name="Hibbett D.S."/>
            <person name="Grigoriev I.V."/>
        </authorList>
    </citation>
    <scope>NUCLEOTIDE SEQUENCE</scope>
    <source>
        <strain evidence="2">Sp2 HRB7682 ss15</strain>
    </source>
</reference>
<feature type="region of interest" description="Disordered" evidence="1">
    <location>
        <begin position="69"/>
        <end position="95"/>
    </location>
</feature>
<proteinExistence type="predicted"/>
<comment type="caution">
    <text evidence="2">The sequence shown here is derived from an EMBL/GenBank/DDBJ whole genome shotgun (WGS) entry which is preliminary data.</text>
</comment>
<dbReference type="Proteomes" id="UP001150238">
    <property type="component" value="Unassembled WGS sequence"/>
</dbReference>
<dbReference type="EMBL" id="JANVFS010000004">
    <property type="protein sequence ID" value="KAJ4492955.1"/>
    <property type="molecule type" value="Genomic_DNA"/>
</dbReference>
<name>A0A9W9AZH3_9AGAR</name>
<evidence type="ECO:0000313" key="2">
    <source>
        <dbReference type="EMBL" id="KAJ4492955.1"/>
    </source>
</evidence>
<dbReference type="AlphaFoldDB" id="A0A9W9AZH3"/>
<evidence type="ECO:0000256" key="1">
    <source>
        <dbReference type="SAM" id="MobiDB-lite"/>
    </source>
</evidence>
<gene>
    <name evidence="2" type="ORF">C8J55DRAFT_485697</name>
</gene>
<accession>A0A9W9AZH3</accession>
<protein>
    <submittedName>
        <fullName evidence="2">Uncharacterized protein</fullName>
    </submittedName>
</protein>
<evidence type="ECO:0000313" key="3">
    <source>
        <dbReference type="Proteomes" id="UP001150238"/>
    </source>
</evidence>
<reference evidence="2" key="2">
    <citation type="journal article" date="2023" name="Proc. Natl. Acad. Sci. U.S.A.">
        <title>A global phylogenomic analysis of the shiitake genus Lentinula.</title>
        <authorList>
            <person name="Sierra-Patev S."/>
            <person name="Min B."/>
            <person name="Naranjo-Ortiz M."/>
            <person name="Looney B."/>
            <person name="Konkel Z."/>
            <person name="Slot J.C."/>
            <person name="Sakamoto Y."/>
            <person name="Steenwyk J.L."/>
            <person name="Rokas A."/>
            <person name="Carro J."/>
            <person name="Camarero S."/>
            <person name="Ferreira P."/>
            <person name="Molpeceres G."/>
            <person name="Ruiz-Duenas F.J."/>
            <person name="Serrano A."/>
            <person name="Henrissat B."/>
            <person name="Drula E."/>
            <person name="Hughes K.W."/>
            <person name="Mata J.L."/>
            <person name="Ishikawa N.K."/>
            <person name="Vargas-Isla R."/>
            <person name="Ushijima S."/>
            <person name="Smith C.A."/>
            <person name="Donoghue J."/>
            <person name="Ahrendt S."/>
            <person name="Andreopoulos W."/>
            <person name="He G."/>
            <person name="LaButti K."/>
            <person name="Lipzen A."/>
            <person name="Ng V."/>
            <person name="Riley R."/>
            <person name="Sandor L."/>
            <person name="Barry K."/>
            <person name="Martinez A.T."/>
            <person name="Xiao Y."/>
            <person name="Gibbons J.G."/>
            <person name="Terashima K."/>
            <person name="Grigoriev I.V."/>
            <person name="Hibbett D."/>
        </authorList>
    </citation>
    <scope>NUCLEOTIDE SEQUENCE</scope>
    <source>
        <strain evidence="2">Sp2 HRB7682 ss15</strain>
    </source>
</reference>
<sequence>MSTYTARPDSLDWKKNSHVFNSRRSNSSITSSRQELLYELLSGIQADEDSARLLLRTFDIDEECDYEHEDAFTPRTPLRPVKDLSPPHETNAPEDSAAFNSLLRPSHSENPFLSTPLRVKYFPNLSPSILRQLLRSPSPNFYNPDGSFEAVSASPLSLAIPSSPELQNIRKTSSANPQADQPSSLIYPLTPPLTARIPCTDSHETPVRMLRSPLYLDVVSPPGLDIEGVDLDSVPDTHACLSSMTPFTAIDSHQNGRQTQLFMNSAADSSAVSTTTRNSEGVTQGIRADGETASGVNTVPLANTIASFGLPSTPASPLLRTSRTARISQNRRTPKPGRVLQREFVELLEARAMEEEKMAQVLDMMAKRLERLALQRRRLVALLVEETRH</sequence>
<organism evidence="2 3">
    <name type="scientific">Lentinula lateritia</name>
    <dbReference type="NCBI Taxonomy" id="40482"/>
    <lineage>
        <taxon>Eukaryota</taxon>
        <taxon>Fungi</taxon>
        <taxon>Dikarya</taxon>
        <taxon>Basidiomycota</taxon>
        <taxon>Agaricomycotina</taxon>
        <taxon>Agaricomycetes</taxon>
        <taxon>Agaricomycetidae</taxon>
        <taxon>Agaricales</taxon>
        <taxon>Marasmiineae</taxon>
        <taxon>Omphalotaceae</taxon>
        <taxon>Lentinula</taxon>
    </lineage>
</organism>